<name>A0A9P8S133_9EUKA</name>
<keyword evidence="2" id="KW-1185">Reference proteome</keyword>
<gene>
    <name evidence="1" type="ORF">SS50377_20175</name>
</gene>
<evidence type="ECO:0000313" key="1">
    <source>
        <dbReference type="EMBL" id="KAH0576829.1"/>
    </source>
</evidence>
<evidence type="ECO:0000313" key="2">
    <source>
        <dbReference type="Proteomes" id="UP000018208"/>
    </source>
</evidence>
<comment type="caution">
    <text evidence="1">The sequence shown here is derived from an EMBL/GenBank/DDBJ whole genome shotgun (WGS) entry which is preliminary data.</text>
</comment>
<reference evidence="1 2" key="1">
    <citation type="journal article" date="2014" name="PLoS Genet.">
        <title>The Genome of Spironucleus salmonicida Highlights a Fish Pathogen Adapted to Fluctuating Environments.</title>
        <authorList>
            <person name="Xu F."/>
            <person name="Jerlstrom-Hultqvist J."/>
            <person name="Einarsson E."/>
            <person name="Astvaldsson A."/>
            <person name="Svard S.G."/>
            <person name="Andersson J.O."/>
        </authorList>
    </citation>
    <scope>NUCLEOTIDE SEQUENCE [LARGE SCALE GENOMIC DNA]</scope>
    <source>
        <strain evidence="1 2">ATCC 50377</strain>
    </source>
</reference>
<organism evidence="1 2">
    <name type="scientific">Spironucleus salmonicida</name>
    <dbReference type="NCBI Taxonomy" id="348837"/>
    <lineage>
        <taxon>Eukaryota</taxon>
        <taxon>Metamonada</taxon>
        <taxon>Diplomonadida</taxon>
        <taxon>Hexamitidae</taxon>
        <taxon>Hexamitinae</taxon>
        <taxon>Spironucleus</taxon>
    </lineage>
</organism>
<dbReference type="EMBL" id="AUWU02000001">
    <property type="protein sequence ID" value="KAH0576829.1"/>
    <property type="molecule type" value="Genomic_DNA"/>
</dbReference>
<proteinExistence type="predicted"/>
<dbReference type="AlphaFoldDB" id="A0A9P8S133"/>
<protein>
    <submittedName>
        <fullName evidence="1">Uncharacterized protein</fullName>
    </submittedName>
</protein>
<sequence length="366" mass="42530">MESAFYFRVSSTSIQESSQYCPVPRKFIDIRIYDNQEMLYSSIATNYIKQQNNNELISEQKSQKMELQLAIRQPNQFPYPNQITYEGADSELTEFNASLPQSQDVGRLDSQVQVSEDFLTQFTLLSDHISENYQEQENSQEVIAYFKIAAQLPPVNSIGVQIRKVTKTVKIPLEVAKFYESSQAREMLLSATTRKWQGEDRYESMYRLFGLCKLFFHLKIIKNDRVGEIICCLFTNTTLSISQSKQLLFQDKGVLHWILVYKQLDTSLFKAGIYGKLLDLCDYFKAILHPKQTENSDEIQEVLNINEVKTFLYVFKLIITSKSFKVPYKQLSAGQKAIKMISDTLDDHKIREIADQIDNIFRKIKK</sequence>
<dbReference type="Proteomes" id="UP000018208">
    <property type="component" value="Unassembled WGS sequence"/>
</dbReference>
<dbReference type="KEGG" id="ssao:94294198"/>
<dbReference type="GeneID" id="94294198"/>
<dbReference type="RefSeq" id="XP_067767602.1">
    <property type="nucleotide sequence ID" value="XM_067904120.1"/>
</dbReference>
<accession>A0A9P8S133</accession>